<name>A0AA42LDG8_ACIJO</name>
<proteinExistence type="predicted"/>
<dbReference type="Proteomes" id="UP001161099">
    <property type="component" value="Unassembled WGS sequence"/>
</dbReference>
<dbReference type="EMBL" id="JAOCDR010000003">
    <property type="protein sequence ID" value="MDH0655049.1"/>
    <property type="molecule type" value="Genomic_DNA"/>
</dbReference>
<organism evidence="1 2">
    <name type="scientific">Acinetobacter johnsonii</name>
    <dbReference type="NCBI Taxonomy" id="40214"/>
    <lineage>
        <taxon>Bacteria</taxon>
        <taxon>Pseudomonadati</taxon>
        <taxon>Pseudomonadota</taxon>
        <taxon>Gammaproteobacteria</taxon>
        <taxon>Moraxellales</taxon>
        <taxon>Moraxellaceae</taxon>
        <taxon>Acinetobacter</taxon>
    </lineage>
</organism>
<dbReference type="AlphaFoldDB" id="A0AA42LDG8"/>
<reference evidence="1" key="1">
    <citation type="submission" date="2022-09" db="EMBL/GenBank/DDBJ databases">
        <title>Intensive care unit water sources are persistently colonized with multi-drug resistant bacteria and are the site of extensive horizontal gene transfer of antibiotic resistance genes.</title>
        <authorList>
            <person name="Diorio-Toth L."/>
        </authorList>
    </citation>
    <scope>NUCLEOTIDE SEQUENCE</scope>
    <source>
        <strain evidence="1">GD03851</strain>
    </source>
</reference>
<gene>
    <name evidence="1" type="ORF">N5D11_02760</name>
</gene>
<evidence type="ECO:0000313" key="2">
    <source>
        <dbReference type="Proteomes" id="UP001161099"/>
    </source>
</evidence>
<dbReference type="RefSeq" id="WP_279697863.1">
    <property type="nucleotide sequence ID" value="NZ_JAOCDR010000003.1"/>
</dbReference>
<accession>A0AA42LDG8</accession>
<evidence type="ECO:0000313" key="1">
    <source>
        <dbReference type="EMBL" id="MDH0655049.1"/>
    </source>
</evidence>
<comment type="caution">
    <text evidence="1">The sequence shown here is derived from an EMBL/GenBank/DDBJ whole genome shotgun (WGS) entry which is preliminary data.</text>
</comment>
<protein>
    <submittedName>
        <fullName evidence="1">Uncharacterized protein</fullName>
    </submittedName>
</protein>
<sequence>MITNKAIQKKPEHKQVMELQSWYEPALRTLDGLLEIRRANLRKVNGDEKNAAVTRDEFMEMLINEHRVSVWYAGEIISSLHRAGRIFMFGRFIQMNEKVGGV</sequence>